<keyword evidence="2" id="KW-0732">Signal</keyword>
<gene>
    <name evidence="4" type="ORF">DEA37_0001079</name>
</gene>
<sequence>MRGPPGITLLLLGLVSECHVLEKNGNVKAPSEFQPLPTIHHNIDDEELPKSFDAREKWPHCPTIGKIGDSGECGHDWAISASSTMSDRLCIHSDGRHTLALSAYDLRSTCPKCADELDTNGMAWIHWKTHGLVTGGLYDERTGCQPYPCHKCSHRGRGSYPPCHPGGKPDYEWSEECRPGYNISYAEDKHFGRNAYRIMNDQKQIMKEIMTNGPVETMFALLTDFLDYQSGVYYHQRGYMIGYYPARIIGWGEDEQDTPYWLLANSVNEQWGENGFFRMRRGNNECGVEEFVVAGLPRV</sequence>
<proteinExistence type="inferred from homology"/>
<evidence type="ECO:0000259" key="3">
    <source>
        <dbReference type="SMART" id="SM00645"/>
    </source>
</evidence>
<protein>
    <submittedName>
        <fullName evidence="4">Cathepsin B</fullName>
    </submittedName>
</protein>
<keyword evidence="5" id="KW-1185">Reference proteome</keyword>
<dbReference type="GO" id="GO:0006508">
    <property type="term" value="P:proteolysis"/>
    <property type="evidence" value="ECO:0007669"/>
    <property type="project" value="InterPro"/>
</dbReference>
<dbReference type="Pfam" id="PF00112">
    <property type="entry name" value="Peptidase_C1"/>
    <property type="match status" value="1"/>
</dbReference>
<dbReference type="Gene3D" id="3.90.70.10">
    <property type="entry name" value="Cysteine proteinases"/>
    <property type="match status" value="1"/>
</dbReference>
<evidence type="ECO:0000313" key="4">
    <source>
        <dbReference type="EMBL" id="KAA3672778.1"/>
    </source>
</evidence>
<evidence type="ECO:0000313" key="5">
    <source>
        <dbReference type="Proteomes" id="UP000324629"/>
    </source>
</evidence>
<dbReference type="AlphaFoldDB" id="A0A5J4NC04"/>
<evidence type="ECO:0000256" key="1">
    <source>
        <dbReference type="ARBA" id="ARBA00008455"/>
    </source>
</evidence>
<dbReference type="SUPFAM" id="SSF54001">
    <property type="entry name" value="Cysteine proteinases"/>
    <property type="match status" value="1"/>
</dbReference>
<feature type="signal peptide" evidence="2">
    <location>
        <begin position="1"/>
        <end position="20"/>
    </location>
</feature>
<feature type="chain" id="PRO_5023837662" evidence="2">
    <location>
        <begin position="21"/>
        <end position="299"/>
    </location>
</feature>
<dbReference type="SMART" id="SM00645">
    <property type="entry name" value="Pept_C1"/>
    <property type="match status" value="1"/>
</dbReference>
<evidence type="ECO:0000256" key="2">
    <source>
        <dbReference type="SAM" id="SignalP"/>
    </source>
</evidence>
<dbReference type="InterPro" id="IPR013128">
    <property type="entry name" value="Peptidase_C1A"/>
</dbReference>
<name>A0A5J4NC04_9TREM</name>
<dbReference type="EMBL" id="QNGE01004555">
    <property type="protein sequence ID" value="KAA3672778.1"/>
    <property type="molecule type" value="Genomic_DNA"/>
</dbReference>
<comment type="caution">
    <text evidence="4">The sequence shown here is derived from an EMBL/GenBank/DDBJ whole genome shotgun (WGS) entry which is preliminary data.</text>
</comment>
<reference evidence="4 5" key="1">
    <citation type="journal article" date="2019" name="Gigascience">
        <title>Whole-genome sequence of the oriental lung fluke Paragonimus westermani.</title>
        <authorList>
            <person name="Oey H."/>
            <person name="Zakrzewski M."/>
            <person name="Narain K."/>
            <person name="Devi K.R."/>
            <person name="Agatsuma T."/>
            <person name="Nawaratna S."/>
            <person name="Gobert G.N."/>
            <person name="Jones M.K."/>
            <person name="Ragan M.A."/>
            <person name="McManus D.P."/>
            <person name="Krause L."/>
        </authorList>
    </citation>
    <scope>NUCLEOTIDE SEQUENCE [LARGE SCALE GENOMIC DNA]</scope>
    <source>
        <strain evidence="4 5">IND2009</strain>
    </source>
</reference>
<organism evidence="4 5">
    <name type="scientific">Paragonimus westermani</name>
    <dbReference type="NCBI Taxonomy" id="34504"/>
    <lineage>
        <taxon>Eukaryota</taxon>
        <taxon>Metazoa</taxon>
        <taxon>Spiralia</taxon>
        <taxon>Lophotrochozoa</taxon>
        <taxon>Platyhelminthes</taxon>
        <taxon>Trematoda</taxon>
        <taxon>Digenea</taxon>
        <taxon>Plagiorchiida</taxon>
        <taxon>Troglotremata</taxon>
        <taxon>Troglotrematidae</taxon>
        <taxon>Paragonimus</taxon>
    </lineage>
</organism>
<dbReference type="GO" id="GO:0008234">
    <property type="term" value="F:cysteine-type peptidase activity"/>
    <property type="evidence" value="ECO:0007669"/>
    <property type="project" value="InterPro"/>
</dbReference>
<dbReference type="PANTHER" id="PTHR12411">
    <property type="entry name" value="CYSTEINE PROTEASE FAMILY C1-RELATED"/>
    <property type="match status" value="1"/>
</dbReference>
<dbReference type="InterPro" id="IPR038765">
    <property type="entry name" value="Papain-like_cys_pep_sf"/>
</dbReference>
<feature type="domain" description="Peptidase C1A papain C-terminal" evidence="3">
    <location>
        <begin position="48"/>
        <end position="296"/>
    </location>
</feature>
<comment type="similarity">
    <text evidence="1">Belongs to the peptidase C1 family.</text>
</comment>
<dbReference type="CDD" id="cd02620">
    <property type="entry name" value="Peptidase_C1A_CathepsinB"/>
    <property type="match status" value="1"/>
</dbReference>
<accession>A0A5J4NC04</accession>
<dbReference type="Proteomes" id="UP000324629">
    <property type="component" value="Unassembled WGS sequence"/>
</dbReference>
<dbReference type="InterPro" id="IPR000668">
    <property type="entry name" value="Peptidase_C1A_C"/>
</dbReference>